<keyword evidence="2" id="KW-1185">Reference proteome</keyword>
<name>A0A7J7NAS3_9MAGN</name>
<comment type="caution">
    <text evidence="1">The sequence shown here is derived from an EMBL/GenBank/DDBJ whole genome shotgun (WGS) entry which is preliminary data.</text>
</comment>
<dbReference type="OrthoDB" id="5977668at2759"/>
<organism evidence="1 2">
    <name type="scientific">Kingdonia uniflora</name>
    <dbReference type="NCBI Taxonomy" id="39325"/>
    <lineage>
        <taxon>Eukaryota</taxon>
        <taxon>Viridiplantae</taxon>
        <taxon>Streptophyta</taxon>
        <taxon>Embryophyta</taxon>
        <taxon>Tracheophyta</taxon>
        <taxon>Spermatophyta</taxon>
        <taxon>Magnoliopsida</taxon>
        <taxon>Ranunculales</taxon>
        <taxon>Circaeasteraceae</taxon>
        <taxon>Kingdonia</taxon>
    </lineage>
</organism>
<proteinExistence type="predicted"/>
<sequence>MMEFFDSLGVETEITDMPVAVSLYKGKSYKWGTQNRLSSLLKQNLLDPYFYQMIREILKFKDEVIKFVEDLESNPNHIHSNETLEHFFPLCALIWSCPSKDVLSFSCTFVFPKPSATAGLGPEYFRLLLQSNCGVSILDFIPRVEEGTPHICLNHLNQSALALALAVGARNGGYARLSSSAAAAGAAKASEAVANPAPASANRNSLPNTLDCYNVCVNSWYLWMSSSFTLLRVNFIDSSK</sequence>
<dbReference type="AlphaFoldDB" id="A0A7J7NAS3"/>
<dbReference type="Proteomes" id="UP000541444">
    <property type="component" value="Unassembled WGS sequence"/>
</dbReference>
<dbReference type="EMBL" id="JACGCM010000940">
    <property type="protein sequence ID" value="KAF6164092.1"/>
    <property type="molecule type" value="Genomic_DNA"/>
</dbReference>
<accession>A0A7J7NAS3</accession>
<gene>
    <name evidence="1" type="ORF">GIB67_017676</name>
</gene>
<protein>
    <submittedName>
        <fullName evidence="1">Uncharacterized protein</fullName>
    </submittedName>
</protein>
<reference evidence="1 2" key="1">
    <citation type="journal article" date="2020" name="IScience">
        <title>Genome Sequencing of the Endangered Kingdonia uniflora (Circaeasteraceae, Ranunculales) Reveals Potential Mechanisms of Evolutionary Specialization.</title>
        <authorList>
            <person name="Sun Y."/>
            <person name="Deng T."/>
            <person name="Zhang A."/>
            <person name="Moore M.J."/>
            <person name="Landis J.B."/>
            <person name="Lin N."/>
            <person name="Zhang H."/>
            <person name="Zhang X."/>
            <person name="Huang J."/>
            <person name="Zhang X."/>
            <person name="Sun H."/>
            <person name="Wang H."/>
        </authorList>
    </citation>
    <scope>NUCLEOTIDE SEQUENCE [LARGE SCALE GENOMIC DNA]</scope>
    <source>
        <strain evidence="1">TB1705</strain>
        <tissue evidence="1">Leaf</tissue>
    </source>
</reference>
<evidence type="ECO:0000313" key="2">
    <source>
        <dbReference type="Proteomes" id="UP000541444"/>
    </source>
</evidence>
<evidence type="ECO:0000313" key="1">
    <source>
        <dbReference type="EMBL" id="KAF6164092.1"/>
    </source>
</evidence>